<dbReference type="STRING" id="563040.Saut_1990"/>
<organism evidence="5 6">
    <name type="scientific">Sulfurimonas autotrophica (strain ATCC BAA-671 / DSM 16294 / JCM 11897 / OK10)</name>
    <dbReference type="NCBI Taxonomy" id="563040"/>
    <lineage>
        <taxon>Bacteria</taxon>
        <taxon>Pseudomonadati</taxon>
        <taxon>Campylobacterota</taxon>
        <taxon>Epsilonproteobacteria</taxon>
        <taxon>Campylobacterales</taxon>
        <taxon>Sulfurimonadaceae</taxon>
        <taxon>Sulfurimonas</taxon>
    </lineage>
</organism>
<dbReference type="EMBL" id="CP002205">
    <property type="protein sequence ID" value="ADN10033.1"/>
    <property type="molecule type" value="Genomic_DNA"/>
</dbReference>
<dbReference type="Pfam" id="PF00027">
    <property type="entry name" value="cNMP_binding"/>
    <property type="match status" value="1"/>
</dbReference>
<dbReference type="HOGENOM" id="CLU_075053_4_0_7"/>
<keyword evidence="3" id="KW-0804">Transcription</keyword>
<dbReference type="SUPFAM" id="SSF51206">
    <property type="entry name" value="cAMP-binding domain-like"/>
    <property type="match status" value="1"/>
</dbReference>
<evidence type="ECO:0000259" key="4">
    <source>
        <dbReference type="PROSITE" id="PS50042"/>
    </source>
</evidence>
<gene>
    <name evidence="5" type="ordered locus">Saut_1990</name>
</gene>
<keyword evidence="6" id="KW-1185">Reference proteome</keyword>
<reference evidence="6" key="1">
    <citation type="journal article" date="2010" name="Stand. Genomic Sci.">
        <title>Complete genome sequence of Sulfurimonas autotrophica type strain (OK10).</title>
        <authorList>
            <person name="Sikorski J."/>
            <person name="Munk C."/>
            <person name="Lapidus A."/>
            <person name="Djao O."/>
            <person name="Lucas S."/>
            <person name="Glavina Del Rio T."/>
            <person name="Nolan M."/>
            <person name="Tice H."/>
            <person name="Han C."/>
            <person name="Cheng J."/>
            <person name="Tapia R."/>
            <person name="Goodwin L."/>
            <person name="Pitluck S."/>
            <person name="Liolios K."/>
            <person name="Ivanova N."/>
            <person name="Mavromatis K."/>
            <person name="Mikhailova N."/>
            <person name="Pati A."/>
            <person name="Sims D."/>
            <person name="Meincke L."/>
            <person name="Brettin T."/>
            <person name="Detter J."/>
            <person name="Chen A."/>
            <person name="Palaniappan K."/>
            <person name="Land M."/>
            <person name="Hauser L."/>
            <person name="Chang Y."/>
            <person name="Jeffries C."/>
            <person name="Rohde M."/>
            <person name="Lang E."/>
            <person name="Spring S."/>
            <person name="Goker M."/>
            <person name="Woyke T."/>
            <person name="Bristow J."/>
            <person name="Eisen J."/>
            <person name="Markowitz V."/>
            <person name="Hugenholtz P."/>
            <person name="Kyrpides N."/>
            <person name="Klenk H."/>
        </authorList>
    </citation>
    <scope>NUCLEOTIDE SEQUENCE [LARGE SCALE GENOMIC DNA]</scope>
    <source>
        <strain evidence="6">ATCC BAA-671 / DSM 16294 / JCM 11897 / OK10</strain>
    </source>
</reference>
<evidence type="ECO:0000256" key="2">
    <source>
        <dbReference type="ARBA" id="ARBA00023125"/>
    </source>
</evidence>
<evidence type="ECO:0000256" key="3">
    <source>
        <dbReference type="ARBA" id="ARBA00023163"/>
    </source>
</evidence>
<dbReference type="SUPFAM" id="SSF46785">
    <property type="entry name" value="Winged helix' DNA-binding domain"/>
    <property type="match status" value="1"/>
</dbReference>
<dbReference type="InterPro" id="IPR012318">
    <property type="entry name" value="HTH_CRP"/>
</dbReference>
<dbReference type="GO" id="GO:0006355">
    <property type="term" value="P:regulation of DNA-templated transcription"/>
    <property type="evidence" value="ECO:0007669"/>
    <property type="project" value="InterPro"/>
</dbReference>
<dbReference type="Gene3D" id="1.10.10.10">
    <property type="entry name" value="Winged helix-like DNA-binding domain superfamily/Winged helix DNA-binding domain"/>
    <property type="match status" value="1"/>
</dbReference>
<dbReference type="InterPro" id="IPR036390">
    <property type="entry name" value="WH_DNA-bd_sf"/>
</dbReference>
<evidence type="ECO:0000256" key="1">
    <source>
        <dbReference type="ARBA" id="ARBA00023015"/>
    </source>
</evidence>
<dbReference type="InterPro" id="IPR036388">
    <property type="entry name" value="WH-like_DNA-bd_sf"/>
</dbReference>
<dbReference type="InterPro" id="IPR014710">
    <property type="entry name" value="RmlC-like_jellyroll"/>
</dbReference>
<dbReference type="Proteomes" id="UP000007803">
    <property type="component" value="Chromosome"/>
</dbReference>
<dbReference type="CDD" id="cd00038">
    <property type="entry name" value="CAP_ED"/>
    <property type="match status" value="1"/>
</dbReference>
<dbReference type="OrthoDB" id="5338728at2"/>
<sequence length="222" mass="25976">MSIKDIIKSQTFFSSLNDEELDELVSISLVHHYKKDYILHYENINTNELFFLIDGLAKAYKIDKHDNEIFLYYIYGNSMISEVSNIDSDNLHSFSNIQLIDDSQILSINYKKFKENFLNKNILCKNLTKEIIKRSLQLQSLVNREFIFDAVSKVSMMLHDDLEMFNKLKRHDISLMLHIQPATLSRVLNRLKRNGIIDIIHGRVTVIDAAALQEIYKDKTDD</sequence>
<dbReference type="Gene3D" id="2.60.120.10">
    <property type="entry name" value="Jelly Rolls"/>
    <property type="match status" value="1"/>
</dbReference>
<dbReference type="RefSeq" id="WP_013327786.1">
    <property type="nucleotide sequence ID" value="NC_014506.1"/>
</dbReference>
<dbReference type="KEGG" id="sua:Saut_1990"/>
<keyword evidence="2" id="KW-0238">DNA-binding</keyword>
<accession>E0URE7</accession>
<dbReference type="InterPro" id="IPR018490">
    <property type="entry name" value="cNMP-bd_dom_sf"/>
</dbReference>
<dbReference type="GO" id="GO:0003677">
    <property type="term" value="F:DNA binding"/>
    <property type="evidence" value="ECO:0007669"/>
    <property type="project" value="UniProtKB-KW"/>
</dbReference>
<protein>
    <submittedName>
        <fullName evidence="5">Putative transcriptional regulator, Crp/Fnr family</fullName>
    </submittedName>
</protein>
<dbReference type="AlphaFoldDB" id="E0URE7"/>
<keyword evidence="1" id="KW-0805">Transcription regulation</keyword>
<feature type="domain" description="Cyclic nucleotide-binding" evidence="4">
    <location>
        <begin position="12"/>
        <end position="134"/>
    </location>
</feature>
<evidence type="ECO:0000313" key="6">
    <source>
        <dbReference type="Proteomes" id="UP000007803"/>
    </source>
</evidence>
<dbReference type="eggNOG" id="COG0664">
    <property type="taxonomic scope" value="Bacteria"/>
</dbReference>
<dbReference type="Pfam" id="PF13545">
    <property type="entry name" value="HTH_Crp_2"/>
    <property type="match status" value="1"/>
</dbReference>
<dbReference type="PROSITE" id="PS50042">
    <property type="entry name" value="CNMP_BINDING_3"/>
    <property type="match status" value="1"/>
</dbReference>
<name>E0URE7_SULAO</name>
<dbReference type="InterPro" id="IPR000595">
    <property type="entry name" value="cNMP-bd_dom"/>
</dbReference>
<proteinExistence type="predicted"/>
<evidence type="ECO:0000313" key="5">
    <source>
        <dbReference type="EMBL" id="ADN10033.1"/>
    </source>
</evidence>